<dbReference type="GO" id="GO:0016787">
    <property type="term" value="F:hydrolase activity"/>
    <property type="evidence" value="ECO:0007669"/>
    <property type="project" value="InterPro"/>
</dbReference>
<evidence type="ECO:0000313" key="2">
    <source>
        <dbReference type="Proteomes" id="UP000244384"/>
    </source>
</evidence>
<dbReference type="AlphaFoldDB" id="A0A2S0WRV3"/>
<keyword evidence="2" id="KW-1185">Reference proteome</keyword>
<dbReference type="InterPro" id="IPR004843">
    <property type="entry name" value="Calcineurin-like_PHP"/>
</dbReference>
<protein>
    <submittedName>
        <fullName evidence="1">Metallophosphoesterase</fullName>
    </submittedName>
</protein>
<dbReference type="Proteomes" id="UP000244384">
    <property type="component" value="Chromosome"/>
</dbReference>
<accession>A0A5F2ESC1</accession>
<gene>
    <name evidence="1" type="ORF">C3E78_05535</name>
</gene>
<reference evidence="2" key="1">
    <citation type="submission" date="2018-01" db="EMBL/GenBank/DDBJ databases">
        <authorList>
            <person name="Li J."/>
        </authorList>
    </citation>
    <scope>NUCLEOTIDE SEQUENCE [LARGE SCALE GENOMIC DNA]</scope>
    <source>
        <strain evidence="2">592</strain>
    </source>
</reference>
<sequence length="210" mass="22502">MVRVLAVADEEVPAARSRLRNLHVDLVIGAGDLPWDYLESIVTALDVPAVFVPGNHDPVPGPGRTGPAGYVNADGRVVEVAGLRIAGLGGSVRYNSGAHQYTQKEYDARAKQLLRSARRAGAVDVLLTHAPPLGLGDEPDPSHQGISALHGVLEALQPTWHLHGHVHPFGMLKPDRSVGPTTIRNVIPWDVLEIEPRSVVPVPARSRRSA</sequence>
<dbReference type="EMBL" id="CP026952">
    <property type="protein sequence ID" value="AWB94057.1"/>
    <property type="molecule type" value="Genomic_DNA"/>
</dbReference>
<dbReference type="Pfam" id="PF00149">
    <property type="entry name" value="Metallophos"/>
    <property type="match status" value="1"/>
</dbReference>
<name>A0A2S0WRV3_9ACTN</name>
<dbReference type="InterPro" id="IPR029052">
    <property type="entry name" value="Metallo-depent_PP-like"/>
</dbReference>
<dbReference type="Gene3D" id="3.60.21.10">
    <property type="match status" value="1"/>
</dbReference>
<dbReference type="KEGG" id="aez:C3E78_05535"/>
<evidence type="ECO:0000313" key="1">
    <source>
        <dbReference type="EMBL" id="AWB94057.1"/>
    </source>
</evidence>
<dbReference type="RefSeq" id="WP_108580768.1">
    <property type="nucleotide sequence ID" value="NZ_CP026952.1"/>
</dbReference>
<organism evidence="1 2">
    <name type="scientific">Aeromicrobium chenweiae</name>
    <dbReference type="NCBI Taxonomy" id="2079793"/>
    <lineage>
        <taxon>Bacteria</taxon>
        <taxon>Bacillati</taxon>
        <taxon>Actinomycetota</taxon>
        <taxon>Actinomycetes</taxon>
        <taxon>Propionibacteriales</taxon>
        <taxon>Nocardioidaceae</taxon>
        <taxon>Aeromicrobium</taxon>
    </lineage>
</organism>
<proteinExistence type="predicted"/>
<dbReference type="SUPFAM" id="SSF56300">
    <property type="entry name" value="Metallo-dependent phosphatases"/>
    <property type="match status" value="1"/>
</dbReference>
<accession>A0A2S0WRV3</accession>
<dbReference type="OrthoDB" id="9783591at2"/>